<keyword evidence="3" id="KW-1185">Reference proteome</keyword>
<evidence type="ECO:0000256" key="1">
    <source>
        <dbReference type="SAM" id="MobiDB-lite"/>
    </source>
</evidence>
<feature type="compositionally biased region" description="Low complexity" evidence="1">
    <location>
        <begin position="75"/>
        <end position="89"/>
    </location>
</feature>
<dbReference type="KEGG" id="tml:GSTUM_00006146001"/>
<dbReference type="Proteomes" id="UP000006911">
    <property type="component" value="Unassembled WGS sequence"/>
</dbReference>
<accession>D5GDC3</accession>
<organism evidence="2 3">
    <name type="scientific">Tuber melanosporum (strain Mel28)</name>
    <name type="common">Perigord black truffle</name>
    <dbReference type="NCBI Taxonomy" id="656061"/>
    <lineage>
        <taxon>Eukaryota</taxon>
        <taxon>Fungi</taxon>
        <taxon>Dikarya</taxon>
        <taxon>Ascomycota</taxon>
        <taxon>Pezizomycotina</taxon>
        <taxon>Pezizomycetes</taxon>
        <taxon>Pezizales</taxon>
        <taxon>Tuberaceae</taxon>
        <taxon>Tuber</taxon>
    </lineage>
</organism>
<evidence type="ECO:0000313" key="3">
    <source>
        <dbReference type="Proteomes" id="UP000006911"/>
    </source>
</evidence>
<protein>
    <submittedName>
        <fullName evidence="2">(Perigord truffle) hypothetical protein</fullName>
    </submittedName>
</protein>
<reference evidence="2 3" key="1">
    <citation type="journal article" date="2010" name="Nature">
        <title>Perigord black truffle genome uncovers evolutionary origins and mechanisms of symbiosis.</title>
        <authorList>
            <person name="Martin F."/>
            <person name="Kohler A."/>
            <person name="Murat C."/>
            <person name="Balestrini R."/>
            <person name="Coutinho P.M."/>
            <person name="Jaillon O."/>
            <person name="Montanini B."/>
            <person name="Morin E."/>
            <person name="Noel B."/>
            <person name="Percudani R."/>
            <person name="Porcel B."/>
            <person name="Rubini A."/>
            <person name="Amicucci A."/>
            <person name="Amselem J."/>
            <person name="Anthouard V."/>
            <person name="Arcioni S."/>
            <person name="Artiguenave F."/>
            <person name="Aury J.M."/>
            <person name="Ballario P."/>
            <person name="Bolchi A."/>
            <person name="Brenna A."/>
            <person name="Brun A."/>
            <person name="Buee M."/>
            <person name="Cantarel B."/>
            <person name="Chevalier G."/>
            <person name="Couloux A."/>
            <person name="Da Silva C."/>
            <person name="Denoeud F."/>
            <person name="Duplessis S."/>
            <person name="Ghignone S."/>
            <person name="Hilselberger B."/>
            <person name="Iotti M."/>
            <person name="Marcais B."/>
            <person name="Mello A."/>
            <person name="Miranda M."/>
            <person name="Pacioni G."/>
            <person name="Quesneville H."/>
            <person name="Riccioni C."/>
            <person name="Ruotolo R."/>
            <person name="Splivallo R."/>
            <person name="Stocchi V."/>
            <person name="Tisserant E."/>
            <person name="Viscomi A.R."/>
            <person name="Zambonelli A."/>
            <person name="Zampieri E."/>
            <person name="Henrissat B."/>
            <person name="Lebrun M.H."/>
            <person name="Paolocci F."/>
            <person name="Bonfante P."/>
            <person name="Ottonello S."/>
            <person name="Wincker P."/>
        </authorList>
    </citation>
    <scope>NUCLEOTIDE SEQUENCE [LARGE SCALE GENOMIC DNA]</scope>
    <source>
        <strain evidence="2 3">Mel28</strain>
    </source>
</reference>
<feature type="compositionally biased region" description="Basic residues" evidence="1">
    <location>
        <begin position="121"/>
        <end position="130"/>
    </location>
</feature>
<evidence type="ECO:0000313" key="2">
    <source>
        <dbReference type="EMBL" id="CAZ82516.1"/>
    </source>
</evidence>
<dbReference type="RefSeq" id="XP_002838325.1">
    <property type="nucleotide sequence ID" value="XM_002838279.1"/>
</dbReference>
<feature type="compositionally biased region" description="Basic and acidic residues" evidence="1">
    <location>
        <begin position="11"/>
        <end position="26"/>
    </location>
</feature>
<feature type="region of interest" description="Disordered" evidence="1">
    <location>
        <begin position="69"/>
        <end position="141"/>
    </location>
</feature>
<sequence>MRNSVEADAGEATKEVKAETVVRGDDAVPPAIKEGTTTTKPEEAITLSTTEPERTTTLVAKAEKLLGKKKRKGVVEGLSSPPLESLSLPAQLQFVPSAPPSRSISPGPRLKRSKRDDPTKPGRKKKKRKKRDEIDDLFAGL</sequence>
<dbReference type="EMBL" id="FN430142">
    <property type="protein sequence ID" value="CAZ82516.1"/>
    <property type="molecule type" value="Genomic_DNA"/>
</dbReference>
<dbReference type="AlphaFoldDB" id="D5GDC3"/>
<dbReference type="InParanoid" id="D5GDC3"/>
<proteinExistence type="predicted"/>
<dbReference type="HOGENOM" id="CLU_1826696_0_0_1"/>
<name>D5GDC3_TUBMM</name>
<gene>
    <name evidence="2" type="ORF">GSTUM_00006146001</name>
</gene>
<feature type="region of interest" description="Disordered" evidence="1">
    <location>
        <begin position="1"/>
        <end position="53"/>
    </location>
</feature>
<dbReference type="STRING" id="656061.D5GDC3"/>
<dbReference type="GeneID" id="9183980"/>